<name>A0AAV4WEB9_CAEEX</name>
<gene>
    <name evidence="1" type="ORF">CEXT_449581</name>
</gene>
<dbReference type="EMBL" id="BPLR01016024">
    <property type="protein sequence ID" value="GIY80574.1"/>
    <property type="molecule type" value="Genomic_DNA"/>
</dbReference>
<evidence type="ECO:0000313" key="2">
    <source>
        <dbReference type="Proteomes" id="UP001054945"/>
    </source>
</evidence>
<keyword evidence="2" id="KW-1185">Reference proteome</keyword>
<accession>A0AAV4WEB9</accession>
<dbReference type="Proteomes" id="UP001054945">
    <property type="component" value="Unassembled WGS sequence"/>
</dbReference>
<dbReference type="AlphaFoldDB" id="A0AAV4WEB9"/>
<evidence type="ECO:0000313" key="1">
    <source>
        <dbReference type="EMBL" id="GIY80574.1"/>
    </source>
</evidence>
<proteinExistence type="predicted"/>
<evidence type="ECO:0008006" key="3">
    <source>
        <dbReference type="Google" id="ProtNLM"/>
    </source>
</evidence>
<comment type="caution">
    <text evidence="1">The sequence shown here is derived from an EMBL/GenBank/DDBJ whole genome shotgun (WGS) entry which is preliminary data.</text>
</comment>
<protein>
    <recommendedName>
        <fullName evidence="3">Secreted protein</fullName>
    </recommendedName>
</protein>
<reference evidence="1 2" key="1">
    <citation type="submission" date="2021-06" db="EMBL/GenBank/DDBJ databases">
        <title>Caerostris extrusa draft genome.</title>
        <authorList>
            <person name="Kono N."/>
            <person name="Arakawa K."/>
        </authorList>
    </citation>
    <scope>NUCLEOTIDE SEQUENCE [LARGE SCALE GENOMIC DNA]</scope>
</reference>
<organism evidence="1 2">
    <name type="scientific">Caerostris extrusa</name>
    <name type="common">Bark spider</name>
    <name type="synonym">Caerostris bankana</name>
    <dbReference type="NCBI Taxonomy" id="172846"/>
    <lineage>
        <taxon>Eukaryota</taxon>
        <taxon>Metazoa</taxon>
        <taxon>Ecdysozoa</taxon>
        <taxon>Arthropoda</taxon>
        <taxon>Chelicerata</taxon>
        <taxon>Arachnida</taxon>
        <taxon>Araneae</taxon>
        <taxon>Araneomorphae</taxon>
        <taxon>Entelegynae</taxon>
        <taxon>Araneoidea</taxon>
        <taxon>Araneidae</taxon>
        <taxon>Caerostris</taxon>
    </lineage>
</organism>
<sequence length="114" mass="12788">MLKRRITIRSYTWLISLPLPIVTDLIIASPAHSSKHSVAIRMRGVGVESSDVEVPRLLSSFSGHVSFATLRRCPVNNMEEVVNPISVLFYQAATNQTRVYHTGINILQHFLTKS</sequence>